<sequence length="94" mass="10147">MRGGEEEEAGKERRKGGDVTGEVDTGDQLATKDSVDLDSGIDYGVLECVVSYFQYCSLNVFGNTHYGLIICLFCNGLSADPSTSRGKGKLPEYL</sequence>
<comment type="caution">
    <text evidence="2">The sequence shown here is derived from an EMBL/GenBank/DDBJ whole genome shotgun (WGS) entry which is preliminary data.</text>
</comment>
<accession>A0AAP0F9U2</accession>
<dbReference type="Proteomes" id="UP001419268">
    <property type="component" value="Unassembled WGS sequence"/>
</dbReference>
<evidence type="ECO:0000256" key="1">
    <source>
        <dbReference type="SAM" id="MobiDB-lite"/>
    </source>
</evidence>
<dbReference type="EMBL" id="JBBNAG010000009">
    <property type="protein sequence ID" value="KAK9105273.1"/>
    <property type="molecule type" value="Genomic_DNA"/>
</dbReference>
<evidence type="ECO:0000313" key="2">
    <source>
        <dbReference type="EMBL" id="KAK9105273.1"/>
    </source>
</evidence>
<proteinExistence type="predicted"/>
<feature type="region of interest" description="Disordered" evidence="1">
    <location>
        <begin position="1"/>
        <end position="27"/>
    </location>
</feature>
<dbReference type="AlphaFoldDB" id="A0AAP0F9U2"/>
<organism evidence="2 3">
    <name type="scientific">Stephania cephalantha</name>
    <dbReference type="NCBI Taxonomy" id="152367"/>
    <lineage>
        <taxon>Eukaryota</taxon>
        <taxon>Viridiplantae</taxon>
        <taxon>Streptophyta</taxon>
        <taxon>Embryophyta</taxon>
        <taxon>Tracheophyta</taxon>
        <taxon>Spermatophyta</taxon>
        <taxon>Magnoliopsida</taxon>
        <taxon>Ranunculales</taxon>
        <taxon>Menispermaceae</taxon>
        <taxon>Menispermoideae</taxon>
        <taxon>Cissampelideae</taxon>
        <taxon>Stephania</taxon>
    </lineage>
</organism>
<keyword evidence="3" id="KW-1185">Reference proteome</keyword>
<reference evidence="2 3" key="1">
    <citation type="submission" date="2024-01" db="EMBL/GenBank/DDBJ databases">
        <title>Genome assemblies of Stephania.</title>
        <authorList>
            <person name="Yang L."/>
        </authorList>
    </citation>
    <scope>NUCLEOTIDE SEQUENCE [LARGE SCALE GENOMIC DNA]</scope>
    <source>
        <strain evidence="2">JXDWG</strain>
        <tissue evidence="2">Leaf</tissue>
    </source>
</reference>
<gene>
    <name evidence="2" type="ORF">Scep_022117</name>
</gene>
<evidence type="ECO:0000313" key="3">
    <source>
        <dbReference type="Proteomes" id="UP001419268"/>
    </source>
</evidence>
<protein>
    <submittedName>
        <fullName evidence="2">Uncharacterized protein</fullName>
    </submittedName>
</protein>
<name>A0AAP0F9U2_9MAGN</name>